<feature type="transmembrane region" description="Helical" evidence="1">
    <location>
        <begin position="194"/>
        <end position="211"/>
    </location>
</feature>
<proteinExistence type="predicted"/>
<feature type="transmembrane region" description="Helical" evidence="1">
    <location>
        <begin position="331"/>
        <end position="351"/>
    </location>
</feature>
<name>A0A1F7J2L7_9BACT</name>
<organism evidence="2 3">
    <name type="scientific">Candidatus Roizmanbacteria bacterium RIFCSPLOWO2_01_FULL_40_42</name>
    <dbReference type="NCBI Taxonomy" id="1802066"/>
    <lineage>
        <taxon>Bacteria</taxon>
        <taxon>Candidatus Roizmaniibacteriota</taxon>
    </lineage>
</organism>
<feature type="transmembrane region" description="Helical" evidence="1">
    <location>
        <begin position="371"/>
        <end position="394"/>
    </location>
</feature>
<reference evidence="2 3" key="1">
    <citation type="journal article" date="2016" name="Nat. Commun.">
        <title>Thousands of microbial genomes shed light on interconnected biogeochemical processes in an aquifer system.</title>
        <authorList>
            <person name="Anantharaman K."/>
            <person name="Brown C.T."/>
            <person name="Hug L.A."/>
            <person name="Sharon I."/>
            <person name="Castelle C.J."/>
            <person name="Probst A.J."/>
            <person name="Thomas B.C."/>
            <person name="Singh A."/>
            <person name="Wilkins M.J."/>
            <person name="Karaoz U."/>
            <person name="Brodie E.L."/>
            <person name="Williams K.H."/>
            <person name="Hubbard S.S."/>
            <person name="Banfield J.F."/>
        </authorList>
    </citation>
    <scope>NUCLEOTIDE SEQUENCE [LARGE SCALE GENOMIC DNA]</scope>
</reference>
<evidence type="ECO:0000313" key="3">
    <source>
        <dbReference type="Proteomes" id="UP000178558"/>
    </source>
</evidence>
<dbReference type="Proteomes" id="UP000178558">
    <property type="component" value="Unassembled WGS sequence"/>
</dbReference>
<feature type="transmembrane region" description="Helical" evidence="1">
    <location>
        <begin position="94"/>
        <end position="115"/>
    </location>
</feature>
<feature type="transmembrane region" description="Helical" evidence="1">
    <location>
        <begin position="305"/>
        <end position="324"/>
    </location>
</feature>
<protein>
    <recommendedName>
        <fullName evidence="4">Membrane protein 6-pyruvoyl-tetrahydropterin synthase-related domain-containing protein</fullName>
    </recommendedName>
</protein>
<accession>A0A1F7J2L7</accession>
<evidence type="ECO:0000313" key="2">
    <source>
        <dbReference type="EMBL" id="OGK49855.1"/>
    </source>
</evidence>
<feature type="transmembrane region" description="Helical" evidence="1">
    <location>
        <begin position="122"/>
        <end position="141"/>
    </location>
</feature>
<keyword evidence="1" id="KW-0812">Transmembrane</keyword>
<dbReference type="EMBL" id="MGAQ01000024">
    <property type="protein sequence ID" value="OGK49855.1"/>
    <property type="molecule type" value="Genomic_DNA"/>
</dbReference>
<feature type="transmembrane region" description="Helical" evidence="1">
    <location>
        <begin position="931"/>
        <end position="949"/>
    </location>
</feature>
<evidence type="ECO:0008006" key="4">
    <source>
        <dbReference type="Google" id="ProtNLM"/>
    </source>
</evidence>
<comment type="caution">
    <text evidence="2">The sequence shown here is derived from an EMBL/GenBank/DDBJ whole genome shotgun (WGS) entry which is preliminary data.</text>
</comment>
<feature type="transmembrane region" description="Helical" evidence="1">
    <location>
        <begin position="406"/>
        <end position="426"/>
    </location>
</feature>
<dbReference type="AlphaFoldDB" id="A0A1F7J2L7"/>
<keyword evidence="1" id="KW-1133">Transmembrane helix</keyword>
<keyword evidence="1" id="KW-0472">Membrane</keyword>
<feature type="transmembrane region" description="Helical" evidence="1">
    <location>
        <begin position="9"/>
        <end position="26"/>
    </location>
</feature>
<sequence length="953" mass="109405">MKTYIQRHLAIIALVVIVFIVFVTNVKEGTYLIGWDHLSTELNPLLAVKRAFFAVWQEYQSLGLVGGMAHASDLIHAVFVSILALVIPQSLNRYVVHCLLLLAGAIGIHKLIEFYEPREKQIAFLGALFYMFNIGTIQLFYVPFEPFSWFFAALPWELWIFSKVLKEKTGRRNLLLFLIINLLSTPQAYLQTLFVVYVIVLACLASVYLWGKRSFQSIKKVVLLFFLLFLVNSFWILPQLYFLIANGGVITQAKINQLATEDVFFQNYEKGTISNFVSFKGFYFDLFRSNQERLFLEWHNHFSQAPFKILSYILSAVVLIGVFMRGRKHKAFLLVYIVCAIALLSATPVISEVNNMFRTNGFFNQIFRSPFTKFVIPYSLVSSFFFAQGAHILLKKLSGKGKNIAFCFLAFAVLTYTLPSFKGYFFSPSMKIKLPQEYLEAIEYFKHQDINKRIAILPDHTFWGWFYQSWGYNGSGFMWYGIEQPMLSRTFDVWSGSSERYFWELKQAVDGEKKDDFIDTLTKYDVAYVIFDKSHLSISSITRSLQYESLTKLLKDPHVKLVKKGKVIDIYQIMQDHKVEDFVSLASSLSSVSPAVSAENNDNVYKKTGGYMTDGKPILFYPFRDVMSRTRLADKKWSLVETERSFELRTNFDSENFQVAETSAGKYGMPLNTPRGVETFQVAYQIKVEPHTIVATIPKTLVSTIDVTKTELVDCGQEKGIVKKLPLKNGIRVGSDQGAVACFGYNDPFLEQQYGYLIKVKNSNLVGRRLFFYILDDTKKQSYLEERLQSDTDYFFLGPKYQYGLGYGLTFQGNSYKNVSSVNELAEVKIYAFPYNAIKDFALLRKGSTVQKSRMESVFSAKKTSYFTYDVALKNTDKGTLILSQSYDNGWKAYQDNKELEEHVLVNNWANGWSIDQNSGKSVSIIFWPQYLEFAGFLLLVFAFGITVFKKES</sequence>
<feature type="transmembrane region" description="Helical" evidence="1">
    <location>
        <begin position="223"/>
        <end position="244"/>
    </location>
</feature>
<gene>
    <name evidence="2" type="ORF">A3B50_03655</name>
</gene>
<evidence type="ECO:0000256" key="1">
    <source>
        <dbReference type="SAM" id="Phobius"/>
    </source>
</evidence>